<dbReference type="PANTHER" id="PTHR32089:SF112">
    <property type="entry name" value="LYSOZYME-LIKE PROTEIN-RELATED"/>
    <property type="match status" value="1"/>
</dbReference>
<name>A0A1H2RG66_9FIRM</name>
<evidence type="ECO:0000256" key="3">
    <source>
        <dbReference type="ARBA" id="ARBA00022500"/>
    </source>
</evidence>
<reference evidence="14 15" key="1">
    <citation type="submission" date="2016-10" db="EMBL/GenBank/DDBJ databases">
        <authorList>
            <person name="de Groot N.N."/>
        </authorList>
    </citation>
    <scope>NUCLEOTIDE SEQUENCE [LARGE SCALE GENOMIC DNA]</scope>
    <source>
        <strain evidence="14 15">DSM 23310</strain>
    </source>
</reference>
<keyword evidence="10" id="KW-0175">Coiled coil</keyword>
<dbReference type="GO" id="GO:0006935">
    <property type="term" value="P:chemotaxis"/>
    <property type="evidence" value="ECO:0007669"/>
    <property type="project" value="UniProtKB-KW"/>
</dbReference>
<dbReference type="InterPro" id="IPR003660">
    <property type="entry name" value="HAMP_dom"/>
</dbReference>
<evidence type="ECO:0000256" key="8">
    <source>
        <dbReference type="ARBA" id="ARBA00029447"/>
    </source>
</evidence>
<comment type="subcellular location">
    <subcellularLocation>
        <location evidence="1">Cell membrane</location>
        <topology evidence="1">Multi-pass membrane protein</topology>
    </subcellularLocation>
</comment>
<feature type="domain" description="Methyl-accepting transducer" evidence="12">
    <location>
        <begin position="410"/>
        <end position="681"/>
    </location>
</feature>
<dbReference type="RefSeq" id="WP_093750231.1">
    <property type="nucleotide sequence ID" value="NZ_FNNG01000001.1"/>
</dbReference>
<keyword evidence="2" id="KW-1003">Cell membrane</keyword>
<dbReference type="Gene3D" id="1.10.287.950">
    <property type="entry name" value="Methyl-accepting chemotaxis protein"/>
    <property type="match status" value="1"/>
</dbReference>
<evidence type="ECO:0000313" key="15">
    <source>
        <dbReference type="Proteomes" id="UP000198828"/>
    </source>
</evidence>
<dbReference type="SMART" id="SM00304">
    <property type="entry name" value="HAMP"/>
    <property type="match status" value="1"/>
</dbReference>
<dbReference type="GO" id="GO:0007165">
    <property type="term" value="P:signal transduction"/>
    <property type="evidence" value="ECO:0007669"/>
    <property type="project" value="UniProtKB-KW"/>
</dbReference>
<dbReference type="Gene3D" id="3.30.450.20">
    <property type="entry name" value="PAS domain"/>
    <property type="match status" value="1"/>
</dbReference>
<evidence type="ECO:0000256" key="5">
    <source>
        <dbReference type="ARBA" id="ARBA00022989"/>
    </source>
</evidence>
<evidence type="ECO:0000256" key="1">
    <source>
        <dbReference type="ARBA" id="ARBA00004651"/>
    </source>
</evidence>
<protein>
    <submittedName>
        <fullName evidence="14">Methyl-accepting chemotaxis sensory transducer with Cache sensor</fullName>
    </submittedName>
</protein>
<dbReference type="GO" id="GO:0005886">
    <property type="term" value="C:plasma membrane"/>
    <property type="evidence" value="ECO:0007669"/>
    <property type="project" value="UniProtKB-SubCell"/>
</dbReference>
<evidence type="ECO:0000256" key="2">
    <source>
        <dbReference type="ARBA" id="ARBA00022475"/>
    </source>
</evidence>
<evidence type="ECO:0000256" key="4">
    <source>
        <dbReference type="ARBA" id="ARBA00022692"/>
    </source>
</evidence>
<dbReference type="Pfam" id="PF02743">
    <property type="entry name" value="dCache_1"/>
    <property type="match status" value="1"/>
</dbReference>
<accession>A0A1H2RG66</accession>
<dbReference type="Pfam" id="PF00672">
    <property type="entry name" value="HAMP"/>
    <property type="match status" value="1"/>
</dbReference>
<evidence type="ECO:0000259" key="12">
    <source>
        <dbReference type="PROSITE" id="PS50111"/>
    </source>
</evidence>
<comment type="similarity">
    <text evidence="8">Belongs to the methyl-accepting chemotaxis (MCP) protein family.</text>
</comment>
<evidence type="ECO:0000256" key="7">
    <source>
        <dbReference type="ARBA" id="ARBA00023224"/>
    </source>
</evidence>
<dbReference type="PROSITE" id="PS50111">
    <property type="entry name" value="CHEMOTAXIS_TRANSDUC_2"/>
    <property type="match status" value="1"/>
</dbReference>
<keyword evidence="15" id="KW-1185">Reference proteome</keyword>
<evidence type="ECO:0000256" key="10">
    <source>
        <dbReference type="SAM" id="Coils"/>
    </source>
</evidence>
<dbReference type="EMBL" id="FNNG01000001">
    <property type="protein sequence ID" value="SDW17814.1"/>
    <property type="molecule type" value="Genomic_DNA"/>
</dbReference>
<sequence length="702" mass="76847">MIIKGKTKFLKKKTKKKNNNKVSTHSISSKMITFTTLTLIIFVIVIGQISYLISKKELISSYEELLYNKAIDSANLVNERIKSYTYSIETLGNVDILGNPEIPMKEKFKTLDLEKGRLKLSTIGISDRQGNLYLSDGKQLDIYEEEYFMKAYLGKTFFSEPMINPATNKAEIIIAAPLKYEQVHVGVVVASISAQELYKVASEITFGEGGHAYILNETADIIAHPTVVGSATVSNGSSRVVTFGGLKDRVSSSSVEEVATMEQMIKDGIPGIGKYEQDGKITHIGFSPISSKNWTLIVSIDEAEILKGLNSLKTTLITTMGLALAIGIIFSLTFGRSLAKPIAKITNYAVALSQLDFSLDIESKLIKRKDEIGKMAQSLQLITDNMRNFATEVLESSHQVASSSEELAAISEESTATATNIAEISGEVAEASQAQLNEISNITSSIKEISNQVDQMAKETKNAESLGKRVIDSTKIGREKIEDVISQMENIKDSTSTVRSSLDNVNTSSKEMNKMLDLIQEIAEQTNLLALNAAIEAARAGEYGRGFAVVADEIRKLAEETKKSAEEIYLILVNNNTLIDYVNEKMDTTNKEVEVGITRVKEAEEGFNEIANLIINIAESINKVVQSTNSIDNNVDSVANAAISIENMSKDIASMIQNSSAATEEQMASMEEISSSTESLASLAEELQMLLDNIKLEMNTKN</sequence>
<dbReference type="CDD" id="cd12912">
    <property type="entry name" value="PDC2_MCP_like"/>
    <property type="match status" value="1"/>
</dbReference>
<feature type="transmembrane region" description="Helical" evidence="11">
    <location>
        <begin position="316"/>
        <end position="335"/>
    </location>
</feature>
<keyword evidence="4 11" id="KW-0812">Transmembrane</keyword>
<keyword evidence="3" id="KW-0145">Chemotaxis</keyword>
<keyword evidence="7 9" id="KW-0807">Transducer</keyword>
<evidence type="ECO:0000256" key="9">
    <source>
        <dbReference type="PROSITE-ProRule" id="PRU00284"/>
    </source>
</evidence>
<dbReference type="PANTHER" id="PTHR32089">
    <property type="entry name" value="METHYL-ACCEPTING CHEMOTAXIS PROTEIN MCPB"/>
    <property type="match status" value="1"/>
</dbReference>
<dbReference type="Proteomes" id="UP000198828">
    <property type="component" value="Unassembled WGS sequence"/>
</dbReference>
<gene>
    <name evidence="14" type="ORF">SAMN05660923_00357</name>
</gene>
<proteinExistence type="inferred from homology"/>
<keyword evidence="5 11" id="KW-1133">Transmembrane helix</keyword>
<dbReference type="OrthoDB" id="597657at2"/>
<keyword evidence="6 11" id="KW-0472">Membrane</keyword>
<dbReference type="InterPro" id="IPR004089">
    <property type="entry name" value="MCPsignal_dom"/>
</dbReference>
<dbReference type="AlphaFoldDB" id="A0A1H2RG66"/>
<feature type="coiled-coil region" evidence="10">
    <location>
        <begin position="439"/>
        <end position="466"/>
    </location>
</feature>
<dbReference type="PROSITE" id="PS50885">
    <property type="entry name" value="HAMP"/>
    <property type="match status" value="1"/>
</dbReference>
<dbReference type="CDD" id="cd06225">
    <property type="entry name" value="HAMP"/>
    <property type="match status" value="1"/>
</dbReference>
<dbReference type="Gene3D" id="1.10.8.500">
    <property type="entry name" value="HAMP domain in histidine kinase"/>
    <property type="match status" value="1"/>
</dbReference>
<evidence type="ECO:0000259" key="13">
    <source>
        <dbReference type="PROSITE" id="PS50885"/>
    </source>
</evidence>
<dbReference type="Pfam" id="PF00015">
    <property type="entry name" value="MCPsignal"/>
    <property type="match status" value="1"/>
</dbReference>
<dbReference type="CDD" id="cd11386">
    <property type="entry name" value="MCP_signal"/>
    <property type="match status" value="1"/>
</dbReference>
<evidence type="ECO:0000313" key="14">
    <source>
        <dbReference type="EMBL" id="SDW17814.1"/>
    </source>
</evidence>
<dbReference type="SUPFAM" id="SSF58104">
    <property type="entry name" value="Methyl-accepting chemotaxis protein (MCP) signaling domain"/>
    <property type="match status" value="1"/>
</dbReference>
<dbReference type="InterPro" id="IPR033479">
    <property type="entry name" value="dCache_1"/>
</dbReference>
<evidence type="ECO:0000256" key="6">
    <source>
        <dbReference type="ARBA" id="ARBA00023136"/>
    </source>
</evidence>
<dbReference type="SMART" id="SM00283">
    <property type="entry name" value="MA"/>
    <property type="match status" value="1"/>
</dbReference>
<organism evidence="14 15">
    <name type="scientific">Tepidimicrobium xylanilyticum</name>
    <dbReference type="NCBI Taxonomy" id="1123352"/>
    <lineage>
        <taxon>Bacteria</taxon>
        <taxon>Bacillati</taxon>
        <taxon>Bacillota</taxon>
        <taxon>Tissierellia</taxon>
        <taxon>Tissierellales</taxon>
        <taxon>Tepidimicrobiaceae</taxon>
        <taxon>Tepidimicrobium</taxon>
    </lineage>
</organism>
<evidence type="ECO:0000256" key="11">
    <source>
        <dbReference type="SAM" id="Phobius"/>
    </source>
</evidence>
<feature type="domain" description="HAMP" evidence="13">
    <location>
        <begin position="336"/>
        <end position="391"/>
    </location>
</feature>